<evidence type="ECO:0000256" key="1">
    <source>
        <dbReference type="SAM" id="SignalP"/>
    </source>
</evidence>
<keyword evidence="1" id="KW-0732">Signal</keyword>
<name>A0A317PQQ2_9HYPH</name>
<accession>A0A317PQQ2</accession>
<comment type="caution">
    <text evidence="2">The sequence shown here is derived from an EMBL/GenBank/DDBJ whole genome shotgun (WGS) entry which is preliminary data.</text>
</comment>
<keyword evidence="3" id="KW-1185">Reference proteome</keyword>
<evidence type="ECO:0008006" key="4">
    <source>
        <dbReference type="Google" id="ProtNLM"/>
    </source>
</evidence>
<reference evidence="2 3" key="1">
    <citation type="submission" date="2018-05" db="EMBL/GenBank/DDBJ databases">
        <title>Genomic Encyclopedia of Type Strains, Phase IV (KMG-IV): sequencing the most valuable type-strain genomes for metagenomic binning, comparative biology and taxonomic classification.</title>
        <authorList>
            <person name="Goeker M."/>
        </authorList>
    </citation>
    <scope>NUCLEOTIDE SEQUENCE [LARGE SCALE GENOMIC DNA]</scope>
    <source>
        <strain evidence="2 3">DSM 16791</strain>
    </source>
</reference>
<protein>
    <recommendedName>
        <fullName evidence="4">Group 4 capsule polysaccharide lipoprotein GfcB/YjbF</fullName>
    </recommendedName>
</protein>
<dbReference type="Proteomes" id="UP000246352">
    <property type="component" value="Unassembled WGS sequence"/>
</dbReference>
<evidence type="ECO:0000313" key="3">
    <source>
        <dbReference type="Proteomes" id="UP000246352"/>
    </source>
</evidence>
<evidence type="ECO:0000313" key="2">
    <source>
        <dbReference type="EMBL" id="PWW03509.1"/>
    </source>
</evidence>
<sequence length="218" mass="24147">MRARAGILCGAMVAAVAAGVPAARADACLDEFRALFAGEMDGFSRKPYRSVKTVYGEDGKQQLVFDNIVETPFETISGNRGGPFGLVVDREVWTGPTMEGPWSPSPYPSTFPPDRKAAYEESKARQIAALGNTVCLGEVELEGRTYLHYEFSRLPPENKAAAPMWFAESDKVWLDPASKQVARWEMTDFQTSFLPGISKERHVEVFSYDDSIRVDPPE</sequence>
<feature type="signal peptide" evidence="1">
    <location>
        <begin position="1"/>
        <end position="25"/>
    </location>
</feature>
<dbReference type="EMBL" id="QGTR01000001">
    <property type="protein sequence ID" value="PWW03509.1"/>
    <property type="molecule type" value="Genomic_DNA"/>
</dbReference>
<proteinExistence type="predicted"/>
<organism evidence="2 3">
    <name type="scientific">Hoeflea marina</name>
    <dbReference type="NCBI Taxonomy" id="274592"/>
    <lineage>
        <taxon>Bacteria</taxon>
        <taxon>Pseudomonadati</taxon>
        <taxon>Pseudomonadota</taxon>
        <taxon>Alphaproteobacteria</taxon>
        <taxon>Hyphomicrobiales</taxon>
        <taxon>Rhizobiaceae</taxon>
        <taxon>Hoeflea</taxon>
    </lineage>
</organism>
<feature type="chain" id="PRO_5016447505" description="Group 4 capsule polysaccharide lipoprotein GfcB/YjbF" evidence="1">
    <location>
        <begin position="26"/>
        <end position="218"/>
    </location>
</feature>
<dbReference type="AlphaFoldDB" id="A0A317PQQ2"/>
<gene>
    <name evidence="2" type="ORF">DFR52_101190</name>
</gene>